<dbReference type="Gene3D" id="2.40.40.20">
    <property type="match status" value="1"/>
</dbReference>
<dbReference type="GO" id="GO:0005524">
    <property type="term" value="F:ATP binding"/>
    <property type="evidence" value="ECO:0007669"/>
    <property type="project" value="UniProtKB-KW"/>
</dbReference>
<dbReference type="EMBL" id="MDYQ01000074">
    <property type="protein sequence ID" value="PRP83878.1"/>
    <property type="molecule type" value="Genomic_DNA"/>
</dbReference>
<evidence type="ECO:0000313" key="5">
    <source>
        <dbReference type="Proteomes" id="UP000241769"/>
    </source>
</evidence>
<dbReference type="InterPro" id="IPR003959">
    <property type="entry name" value="ATPase_AAA_core"/>
</dbReference>
<sequence length="799" mass="88155">MRRKLIHSPIPGLIRSPAKVRGIVYIHQRTMRSMALRTGGLVRLSADDDESVPFYALAWPTAKIAENQICMDLTIRENSEIEIGKQLQVLVVDEMSIPSATEMSVDVVYPPNTSDADKKSLEEELKRIPPGLMSLLLSQQIEGRFFVKENTFFASVSGRPRRFKIDGVKTSGGRGEVSAFAVTPATQVSFNLQPAKKKTEKEEAKLDYSNIGGLSLQISTIMESVNLAFNSNELLTQYGNPSRCSPHSFEFAGISPPKGVLLYGPPGTGKTLIARVIAAQCNAHITVINGPEFLGSYLGESEGRLRNIFREAEEKSPAFIFVDEIDAVCGARNTDTSEMEKRVTGAFLTLLDGINEKKKVFVLGATNRPNSLDPALRRPGRFDKEIEIPIPTAEARLEILKVYLNRASHVITDDEIRKVAADTHGYVGADLSVLCKEAGMRALKRVSVEHDGKIIIDKLTITFDDLQSARHDVIPSAMREVTVEVPKVLWTDIGGYDDVKMKLREAIELPLRHPEAFKRLGVEPPKGLLLYGPPGCSKTLMAKALATEAGLNFIAVKGPELYGKYVGQSERAVREIFRKARAASPSIIFFDEIDALAGSRDQEGGGGVSDRVISQLLSEMNGIEQMRNVTIVAATNRPDMMDPALLAAGRFDRILYVSPPDISSRREIFNLSLHSVPHAAEVTAEVRFTDYNQPVNVGQVLAEMSQGYSGAECASIVREASLRALEEDIDCEELNLSHFYWVFSELSPGITRETIQFYERWRESSGKRSIYYANHVLHNHTQICGVSCPPSSVGRALGF</sequence>
<dbReference type="InterPro" id="IPR003960">
    <property type="entry name" value="ATPase_AAA_CS"/>
</dbReference>
<dbReference type="Gene3D" id="1.10.8.60">
    <property type="match status" value="2"/>
</dbReference>
<dbReference type="AlphaFoldDB" id="A0A2P6NIT8"/>
<organism evidence="4 5">
    <name type="scientific">Planoprotostelium fungivorum</name>
    <dbReference type="NCBI Taxonomy" id="1890364"/>
    <lineage>
        <taxon>Eukaryota</taxon>
        <taxon>Amoebozoa</taxon>
        <taxon>Evosea</taxon>
        <taxon>Variosea</taxon>
        <taxon>Cavosteliida</taxon>
        <taxon>Cavosteliaceae</taxon>
        <taxon>Planoprotostelium</taxon>
    </lineage>
</organism>
<dbReference type="Proteomes" id="UP000241769">
    <property type="component" value="Unassembled WGS sequence"/>
</dbReference>
<dbReference type="SUPFAM" id="SSF52540">
    <property type="entry name" value="P-loop containing nucleoside triphosphate hydrolases"/>
    <property type="match status" value="2"/>
</dbReference>
<feature type="domain" description="AAA+ ATPase" evidence="3">
    <location>
        <begin position="524"/>
        <end position="661"/>
    </location>
</feature>
<dbReference type="STRING" id="1890364.A0A2P6NIT8"/>
<dbReference type="InterPro" id="IPR003593">
    <property type="entry name" value="AAA+_ATPase"/>
</dbReference>
<reference evidence="4 5" key="1">
    <citation type="journal article" date="2018" name="Genome Biol. Evol.">
        <title>Multiple Roots of Fruiting Body Formation in Amoebozoa.</title>
        <authorList>
            <person name="Hillmann F."/>
            <person name="Forbes G."/>
            <person name="Novohradska S."/>
            <person name="Ferling I."/>
            <person name="Riege K."/>
            <person name="Groth M."/>
            <person name="Westermann M."/>
            <person name="Marz M."/>
            <person name="Spaller T."/>
            <person name="Winckler T."/>
            <person name="Schaap P."/>
            <person name="Glockner G."/>
        </authorList>
    </citation>
    <scope>NUCLEOTIDE SEQUENCE [LARGE SCALE GENOMIC DNA]</scope>
    <source>
        <strain evidence="4 5">Jena</strain>
    </source>
</reference>
<keyword evidence="5" id="KW-1185">Reference proteome</keyword>
<evidence type="ECO:0000313" key="4">
    <source>
        <dbReference type="EMBL" id="PRP83878.1"/>
    </source>
</evidence>
<dbReference type="PANTHER" id="PTHR23077:SF27">
    <property type="entry name" value="ATPASE FAMILY GENE 2 PROTEIN HOMOLOG A"/>
    <property type="match status" value="1"/>
</dbReference>
<protein>
    <submittedName>
        <fullName evidence="4">Spermatogenesis-associated protein 5-like</fullName>
    </submittedName>
</protein>
<dbReference type="GO" id="GO:0016887">
    <property type="term" value="F:ATP hydrolysis activity"/>
    <property type="evidence" value="ECO:0007669"/>
    <property type="project" value="InterPro"/>
</dbReference>
<evidence type="ECO:0000256" key="2">
    <source>
        <dbReference type="ARBA" id="ARBA00022840"/>
    </source>
</evidence>
<dbReference type="InterPro" id="IPR027417">
    <property type="entry name" value="P-loop_NTPase"/>
</dbReference>
<dbReference type="FunFam" id="3.40.50.300:FF:000012">
    <property type="entry name" value="Transitional endoplasmic reticulum ATPase"/>
    <property type="match status" value="1"/>
</dbReference>
<dbReference type="InterPro" id="IPR050168">
    <property type="entry name" value="AAA_ATPase_domain"/>
</dbReference>
<proteinExistence type="predicted"/>
<evidence type="ECO:0000259" key="3">
    <source>
        <dbReference type="SMART" id="SM00382"/>
    </source>
</evidence>
<gene>
    <name evidence="4" type="ORF">PROFUN_08909</name>
</gene>
<dbReference type="InterPro" id="IPR041569">
    <property type="entry name" value="AAA_lid_3"/>
</dbReference>
<evidence type="ECO:0000256" key="1">
    <source>
        <dbReference type="ARBA" id="ARBA00022741"/>
    </source>
</evidence>
<dbReference type="Pfam" id="PF17862">
    <property type="entry name" value="AAA_lid_3"/>
    <property type="match status" value="2"/>
</dbReference>
<accession>A0A2P6NIT8</accession>
<keyword evidence="1" id="KW-0547">Nucleotide-binding</keyword>
<dbReference type="FunCoup" id="A0A2P6NIT8">
    <property type="interactions" value="300"/>
</dbReference>
<dbReference type="Gene3D" id="3.40.50.300">
    <property type="entry name" value="P-loop containing nucleotide triphosphate hydrolases"/>
    <property type="match status" value="2"/>
</dbReference>
<dbReference type="PROSITE" id="PS00674">
    <property type="entry name" value="AAA"/>
    <property type="match status" value="1"/>
</dbReference>
<dbReference type="PANTHER" id="PTHR23077">
    <property type="entry name" value="AAA-FAMILY ATPASE"/>
    <property type="match status" value="1"/>
</dbReference>
<feature type="domain" description="AAA+ ATPase" evidence="3">
    <location>
        <begin position="256"/>
        <end position="392"/>
    </location>
</feature>
<name>A0A2P6NIT8_9EUKA</name>
<dbReference type="SMART" id="SM00382">
    <property type="entry name" value="AAA"/>
    <property type="match status" value="2"/>
</dbReference>
<dbReference type="InParanoid" id="A0A2P6NIT8"/>
<dbReference type="GO" id="GO:0005737">
    <property type="term" value="C:cytoplasm"/>
    <property type="evidence" value="ECO:0007669"/>
    <property type="project" value="TreeGrafter"/>
</dbReference>
<dbReference type="CDD" id="cd19511">
    <property type="entry name" value="RecA-like_CDC48_r2-like"/>
    <property type="match status" value="1"/>
</dbReference>
<dbReference type="OrthoDB" id="27435at2759"/>
<comment type="caution">
    <text evidence="4">The sequence shown here is derived from an EMBL/GenBank/DDBJ whole genome shotgun (WGS) entry which is preliminary data.</text>
</comment>
<keyword evidence="2" id="KW-0067">ATP-binding</keyword>
<dbReference type="Pfam" id="PF00004">
    <property type="entry name" value="AAA"/>
    <property type="match status" value="2"/>
</dbReference>
<dbReference type="FunFam" id="3.40.50.300:FF:000661">
    <property type="entry name" value="calmodulin-interacting protein 111 isoform X1"/>
    <property type="match status" value="1"/>
</dbReference>